<reference evidence="1 2" key="1">
    <citation type="journal article" date="2018" name="Front. Plant Sci.">
        <title>Red Clover (Trifolium pratense) and Zigzag Clover (T. medium) - A Picture of Genomic Similarities and Differences.</title>
        <authorList>
            <person name="Dluhosova J."/>
            <person name="Istvanek J."/>
            <person name="Nedelnik J."/>
            <person name="Repkova J."/>
        </authorList>
    </citation>
    <scope>NUCLEOTIDE SEQUENCE [LARGE SCALE GENOMIC DNA]</scope>
    <source>
        <strain evidence="2">cv. 10/8</strain>
        <tissue evidence="1">Leaf</tissue>
    </source>
</reference>
<accession>A0A392SMV2</accession>
<organism evidence="1 2">
    <name type="scientific">Trifolium medium</name>
    <dbReference type="NCBI Taxonomy" id="97028"/>
    <lineage>
        <taxon>Eukaryota</taxon>
        <taxon>Viridiplantae</taxon>
        <taxon>Streptophyta</taxon>
        <taxon>Embryophyta</taxon>
        <taxon>Tracheophyta</taxon>
        <taxon>Spermatophyta</taxon>
        <taxon>Magnoliopsida</taxon>
        <taxon>eudicotyledons</taxon>
        <taxon>Gunneridae</taxon>
        <taxon>Pentapetalae</taxon>
        <taxon>rosids</taxon>
        <taxon>fabids</taxon>
        <taxon>Fabales</taxon>
        <taxon>Fabaceae</taxon>
        <taxon>Papilionoideae</taxon>
        <taxon>50 kb inversion clade</taxon>
        <taxon>NPAAA clade</taxon>
        <taxon>Hologalegina</taxon>
        <taxon>IRL clade</taxon>
        <taxon>Trifolieae</taxon>
        <taxon>Trifolium</taxon>
    </lineage>
</organism>
<feature type="non-terminal residue" evidence="1">
    <location>
        <position position="31"/>
    </location>
</feature>
<keyword evidence="2" id="KW-1185">Reference proteome</keyword>
<dbReference type="AlphaFoldDB" id="A0A392SMV2"/>
<name>A0A392SMV2_9FABA</name>
<proteinExistence type="predicted"/>
<protein>
    <submittedName>
        <fullName evidence="1">Uncharacterized protein</fullName>
    </submittedName>
</protein>
<evidence type="ECO:0000313" key="2">
    <source>
        <dbReference type="Proteomes" id="UP000265520"/>
    </source>
</evidence>
<dbReference type="Proteomes" id="UP000265520">
    <property type="component" value="Unassembled WGS sequence"/>
</dbReference>
<sequence length="31" mass="3480">MGESSSPDLARFRQMTGWILTCLARARQLLA</sequence>
<evidence type="ECO:0000313" key="1">
    <source>
        <dbReference type="EMBL" id="MCI49250.1"/>
    </source>
</evidence>
<comment type="caution">
    <text evidence="1">The sequence shown here is derived from an EMBL/GenBank/DDBJ whole genome shotgun (WGS) entry which is preliminary data.</text>
</comment>
<dbReference type="EMBL" id="LXQA010398405">
    <property type="protein sequence ID" value="MCI49250.1"/>
    <property type="molecule type" value="Genomic_DNA"/>
</dbReference>